<name>A0ABD3P7N2_9STRA</name>
<dbReference type="InterPro" id="IPR015421">
    <property type="entry name" value="PyrdxlP-dep_Trfase_major"/>
</dbReference>
<organism evidence="10 11">
    <name type="scientific">Cyclotella atomus</name>
    <dbReference type="NCBI Taxonomy" id="382360"/>
    <lineage>
        <taxon>Eukaryota</taxon>
        <taxon>Sar</taxon>
        <taxon>Stramenopiles</taxon>
        <taxon>Ochrophyta</taxon>
        <taxon>Bacillariophyta</taxon>
        <taxon>Coscinodiscophyceae</taxon>
        <taxon>Thalassiosirophycidae</taxon>
        <taxon>Stephanodiscales</taxon>
        <taxon>Stephanodiscaceae</taxon>
        <taxon>Cyclotella</taxon>
    </lineage>
</organism>
<evidence type="ECO:0000259" key="9">
    <source>
        <dbReference type="Pfam" id="PF00155"/>
    </source>
</evidence>
<evidence type="ECO:0000313" key="10">
    <source>
        <dbReference type="EMBL" id="KAL3783196.1"/>
    </source>
</evidence>
<comment type="caution">
    <text evidence="10">The sequence shown here is derived from an EMBL/GenBank/DDBJ whole genome shotgun (WGS) entry which is preliminary data.</text>
</comment>
<evidence type="ECO:0000256" key="7">
    <source>
        <dbReference type="PIRSR" id="PIRSR000517-1"/>
    </source>
</evidence>
<feature type="compositionally biased region" description="Low complexity" evidence="8">
    <location>
        <begin position="25"/>
        <end position="56"/>
    </location>
</feature>
<gene>
    <name evidence="10" type="ORF">ACHAWO_004429</name>
</gene>
<comment type="cofactor">
    <cofactor evidence="1 6 7">
        <name>pyridoxal 5'-phosphate</name>
        <dbReference type="ChEBI" id="CHEBI:597326"/>
    </cofactor>
</comment>
<dbReference type="Proteomes" id="UP001530400">
    <property type="component" value="Unassembled WGS sequence"/>
</dbReference>
<dbReference type="PANTHER" id="PTHR45744">
    <property type="entry name" value="TYROSINE AMINOTRANSFERASE"/>
    <property type="match status" value="1"/>
</dbReference>
<dbReference type="PROSITE" id="PS00105">
    <property type="entry name" value="AA_TRANSFER_CLASS_1"/>
    <property type="match status" value="1"/>
</dbReference>
<keyword evidence="5 6" id="KW-0663">Pyridoxal phosphate</keyword>
<evidence type="ECO:0000256" key="8">
    <source>
        <dbReference type="SAM" id="MobiDB-lite"/>
    </source>
</evidence>
<dbReference type="AlphaFoldDB" id="A0ABD3P7N2"/>
<evidence type="ECO:0000256" key="5">
    <source>
        <dbReference type="ARBA" id="ARBA00022898"/>
    </source>
</evidence>
<dbReference type="PRINTS" id="PR00753">
    <property type="entry name" value="ACCSYNTHASE"/>
</dbReference>
<evidence type="ECO:0000256" key="6">
    <source>
        <dbReference type="PIRNR" id="PIRNR000517"/>
    </source>
</evidence>
<feature type="modified residue" description="N6-(pyridoxal phosphate)lysine" evidence="7">
    <location>
        <position position="318"/>
    </location>
</feature>
<evidence type="ECO:0000256" key="4">
    <source>
        <dbReference type="ARBA" id="ARBA00022679"/>
    </source>
</evidence>
<dbReference type="Gene3D" id="3.40.640.10">
    <property type="entry name" value="Type I PLP-dependent aspartate aminotransferase-like (Major domain)"/>
    <property type="match status" value="1"/>
</dbReference>
<keyword evidence="11" id="KW-1185">Reference proteome</keyword>
<dbReference type="InterPro" id="IPR005958">
    <property type="entry name" value="TyrNic_aminoTrfase"/>
</dbReference>
<reference evidence="10 11" key="1">
    <citation type="submission" date="2024-10" db="EMBL/GenBank/DDBJ databases">
        <title>Updated reference genomes for cyclostephanoid diatoms.</title>
        <authorList>
            <person name="Roberts W.R."/>
            <person name="Alverson A.J."/>
        </authorList>
    </citation>
    <scope>NUCLEOTIDE SEQUENCE [LARGE SCALE GENOMIC DNA]</scope>
    <source>
        <strain evidence="10 11">AJA010-31</strain>
    </source>
</reference>
<dbReference type="PIRSF" id="PIRSF000517">
    <property type="entry name" value="Tyr_transaminase"/>
    <property type="match status" value="1"/>
</dbReference>
<feature type="domain" description="Aminotransferase class I/classII large" evidence="9">
    <location>
        <begin position="102"/>
        <end position="486"/>
    </location>
</feature>
<accession>A0ABD3P7N2</accession>
<dbReference type="InterPro" id="IPR004838">
    <property type="entry name" value="NHTrfase_class1_PyrdxlP-BS"/>
</dbReference>
<dbReference type="EMBL" id="JALLPJ020000777">
    <property type="protein sequence ID" value="KAL3783196.1"/>
    <property type="molecule type" value="Genomic_DNA"/>
</dbReference>
<evidence type="ECO:0000256" key="1">
    <source>
        <dbReference type="ARBA" id="ARBA00001933"/>
    </source>
</evidence>
<feature type="region of interest" description="Disordered" evidence="8">
    <location>
        <begin position="17"/>
        <end position="56"/>
    </location>
</feature>
<evidence type="ECO:0000256" key="2">
    <source>
        <dbReference type="ARBA" id="ARBA00007441"/>
    </source>
</evidence>
<dbReference type="PANTHER" id="PTHR45744:SF2">
    <property type="entry name" value="TYROSINE AMINOTRANSFERASE"/>
    <property type="match status" value="1"/>
</dbReference>
<evidence type="ECO:0000256" key="3">
    <source>
        <dbReference type="ARBA" id="ARBA00022576"/>
    </source>
</evidence>
<keyword evidence="4" id="KW-0808">Transferase</keyword>
<dbReference type="InterPro" id="IPR015424">
    <property type="entry name" value="PyrdxlP-dep_Trfase"/>
</dbReference>
<dbReference type="InterPro" id="IPR015422">
    <property type="entry name" value="PyrdxlP-dep_Trfase_small"/>
</dbReference>
<sequence length="497" mass="53538">MTSINNPSVQILEMDSLSLTNKPRSNTIETSTTSASSSPSLSCTTTASSNPPSLSLSEETTVEAWVAPASLKSLRTHNPIRAIVDPIVANSVKCGKERGDGKDQISLALGDPTAYNNIPPCPTIIQAVSNALLTPSMAAGYVNACGTPEARAAIAKHHDTTDDNVIVANGASGALELALTALLDEDSVLLVPRPGFPLYTVIAESHGASVIHYDLLPQSGWECDLDQVESILSSHQDATKKVVRGILINNPSNPTGAVYSREHLVKIARLAARYRIPIVSDEIYGDMTLDGRVFHPMANVVKGLGGIVPVITASGIGKQYLVPGWRLGWIVFHDSHHGSIREVKKGAQRLAQVILGASHLAQVAIPAVLNPSSKQDELATLAWKEQLHSTIQNQAHLLCNLLNTCHGLEVIQPQGAMYAMVKIYIDKFDEFIVDDVSFMRLLLEEENIVILPGRAFGMSGNSCGAHVFRVVFCAPEDVVRVAVGRIFEFCLRHKKCE</sequence>
<evidence type="ECO:0000313" key="11">
    <source>
        <dbReference type="Proteomes" id="UP001530400"/>
    </source>
</evidence>
<protein>
    <recommendedName>
        <fullName evidence="9">Aminotransferase class I/classII large domain-containing protein</fullName>
    </recommendedName>
</protein>
<dbReference type="GO" id="GO:0008483">
    <property type="term" value="F:transaminase activity"/>
    <property type="evidence" value="ECO:0007669"/>
    <property type="project" value="UniProtKB-KW"/>
</dbReference>
<dbReference type="NCBIfam" id="TIGR01265">
    <property type="entry name" value="tyr_nico_aTase"/>
    <property type="match status" value="1"/>
</dbReference>
<dbReference type="Pfam" id="PF00155">
    <property type="entry name" value="Aminotran_1_2"/>
    <property type="match status" value="1"/>
</dbReference>
<dbReference type="InterPro" id="IPR004839">
    <property type="entry name" value="Aminotransferase_I/II_large"/>
</dbReference>
<proteinExistence type="inferred from homology"/>
<dbReference type="Gene3D" id="3.90.1150.10">
    <property type="entry name" value="Aspartate Aminotransferase, domain 1"/>
    <property type="match status" value="1"/>
</dbReference>
<keyword evidence="3" id="KW-0032">Aminotransferase</keyword>
<dbReference type="CDD" id="cd00609">
    <property type="entry name" value="AAT_like"/>
    <property type="match status" value="1"/>
</dbReference>
<comment type="similarity">
    <text evidence="2 6">Belongs to the class-I pyridoxal-phosphate-dependent aminotransferase family.</text>
</comment>
<dbReference type="SUPFAM" id="SSF53383">
    <property type="entry name" value="PLP-dependent transferases"/>
    <property type="match status" value="1"/>
</dbReference>